<reference evidence="1" key="1">
    <citation type="submission" date="2020-10" db="EMBL/GenBank/DDBJ databases">
        <authorList>
            <person name="Gilroy R."/>
        </authorList>
    </citation>
    <scope>NUCLEOTIDE SEQUENCE</scope>
    <source>
        <strain evidence="1">C6-149</strain>
    </source>
</reference>
<sequence>MTLTGRIYIMNVPFVDEQGKSKVRPILIWKHGNKTFFFKITSKFINKSDAIRSNYFPIMDWKSANLKKPSFVDLNNKFDIVDYADIPVKYCGELSTQDLINLRKHLNSKY</sequence>
<dbReference type="EMBL" id="JADIMP010000096">
    <property type="protein sequence ID" value="MBO8441982.1"/>
    <property type="molecule type" value="Genomic_DNA"/>
</dbReference>
<comment type="caution">
    <text evidence="1">The sequence shown here is derived from an EMBL/GenBank/DDBJ whole genome shotgun (WGS) entry which is preliminary data.</text>
</comment>
<gene>
    <name evidence="1" type="ORF">IAA89_06085</name>
</gene>
<name>A0A9D9E7I2_9LACO</name>
<protein>
    <recommendedName>
        <fullName evidence="3">Type II toxin-antitoxin system PemK/MazF family toxin</fullName>
    </recommendedName>
</protein>
<organism evidence="1 2">
    <name type="scientific">Candidatus Gallilactobacillus intestinavium</name>
    <dbReference type="NCBI Taxonomy" id="2840838"/>
    <lineage>
        <taxon>Bacteria</taxon>
        <taxon>Bacillati</taxon>
        <taxon>Bacillota</taxon>
        <taxon>Bacilli</taxon>
        <taxon>Lactobacillales</taxon>
        <taxon>Lactobacillaceae</taxon>
        <taxon>Lactobacillaceae incertae sedis</taxon>
        <taxon>Candidatus Gallilactobacillus</taxon>
    </lineage>
</organism>
<dbReference type="SUPFAM" id="SSF50118">
    <property type="entry name" value="Cell growth inhibitor/plasmid maintenance toxic component"/>
    <property type="match status" value="1"/>
</dbReference>
<evidence type="ECO:0000313" key="1">
    <source>
        <dbReference type="EMBL" id="MBO8441982.1"/>
    </source>
</evidence>
<evidence type="ECO:0008006" key="3">
    <source>
        <dbReference type="Google" id="ProtNLM"/>
    </source>
</evidence>
<reference evidence="1" key="2">
    <citation type="journal article" date="2021" name="PeerJ">
        <title>Extensive microbial diversity within the chicken gut microbiome revealed by metagenomics and culture.</title>
        <authorList>
            <person name="Gilroy R."/>
            <person name="Ravi A."/>
            <person name="Getino M."/>
            <person name="Pursley I."/>
            <person name="Horton D.L."/>
            <person name="Alikhan N.F."/>
            <person name="Baker D."/>
            <person name="Gharbi K."/>
            <person name="Hall N."/>
            <person name="Watson M."/>
            <person name="Adriaenssens E.M."/>
            <person name="Foster-Nyarko E."/>
            <person name="Jarju S."/>
            <person name="Secka A."/>
            <person name="Antonio M."/>
            <person name="Oren A."/>
            <person name="Chaudhuri R.R."/>
            <person name="La Ragione R."/>
            <person name="Hildebrand F."/>
            <person name="Pallen M.J."/>
        </authorList>
    </citation>
    <scope>NUCLEOTIDE SEQUENCE</scope>
    <source>
        <strain evidence="1">C6-149</strain>
    </source>
</reference>
<accession>A0A9D9E7I2</accession>
<evidence type="ECO:0000313" key="2">
    <source>
        <dbReference type="Proteomes" id="UP000823614"/>
    </source>
</evidence>
<proteinExistence type="predicted"/>
<dbReference type="AlphaFoldDB" id="A0A9D9E7I2"/>
<dbReference type="Proteomes" id="UP000823614">
    <property type="component" value="Unassembled WGS sequence"/>
</dbReference>